<dbReference type="InterPro" id="IPR017441">
    <property type="entry name" value="Protein_kinase_ATP_BS"/>
</dbReference>
<dbReference type="GO" id="GO:0005737">
    <property type="term" value="C:cytoplasm"/>
    <property type="evidence" value="ECO:0007669"/>
    <property type="project" value="TreeGrafter"/>
</dbReference>
<evidence type="ECO:0000256" key="1">
    <source>
        <dbReference type="ARBA" id="ARBA00012513"/>
    </source>
</evidence>
<dbReference type="PANTHER" id="PTHR48012">
    <property type="entry name" value="STERILE20-LIKE KINASE, ISOFORM B-RELATED"/>
    <property type="match status" value="1"/>
</dbReference>
<dbReference type="RefSeq" id="XP_068365191.1">
    <property type="nucleotide sequence ID" value="XM_068500065.1"/>
</dbReference>
<evidence type="ECO:0000313" key="9">
    <source>
        <dbReference type="Proteomes" id="UP000179807"/>
    </source>
</evidence>
<keyword evidence="4 5" id="KW-0067">ATP-binding</keyword>
<feature type="region of interest" description="Disordered" evidence="6">
    <location>
        <begin position="1"/>
        <end position="28"/>
    </location>
</feature>
<dbReference type="SMART" id="SM00220">
    <property type="entry name" value="S_TKc"/>
    <property type="match status" value="1"/>
</dbReference>
<dbReference type="SUPFAM" id="SSF56112">
    <property type="entry name" value="Protein kinase-like (PK-like)"/>
    <property type="match status" value="1"/>
</dbReference>
<comment type="caution">
    <text evidence="8">The sequence shown here is derived from an EMBL/GenBank/DDBJ whole genome shotgun (WGS) entry which is preliminary data.</text>
</comment>
<keyword evidence="9" id="KW-1185">Reference proteome</keyword>
<dbReference type="PRINTS" id="PR00109">
    <property type="entry name" value="TYRKINASE"/>
</dbReference>
<dbReference type="OrthoDB" id="8693905at2759"/>
<dbReference type="PROSITE" id="PS00107">
    <property type="entry name" value="PROTEIN_KINASE_ATP"/>
    <property type="match status" value="1"/>
</dbReference>
<keyword evidence="8" id="KW-0808">Transferase</keyword>
<keyword evidence="2" id="KW-0723">Serine/threonine-protein kinase</keyword>
<evidence type="ECO:0000313" key="8">
    <source>
        <dbReference type="EMBL" id="OHT12055.1"/>
    </source>
</evidence>
<evidence type="ECO:0000259" key="7">
    <source>
        <dbReference type="PROSITE" id="PS50011"/>
    </source>
</evidence>
<dbReference type="InterPro" id="IPR016024">
    <property type="entry name" value="ARM-type_fold"/>
</dbReference>
<organism evidence="8 9">
    <name type="scientific">Tritrichomonas foetus</name>
    <dbReference type="NCBI Taxonomy" id="1144522"/>
    <lineage>
        <taxon>Eukaryota</taxon>
        <taxon>Metamonada</taxon>
        <taxon>Parabasalia</taxon>
        <taxon>Tritrichomonadida</taxon>
        <taxon>Tritrichomonadidae</taxon>
        <taxon>Tritrichomonas</taxon>
    </lineage>
</organism>
<dbReference type="InterPro" id="IPR011989">
    <property type="entry name" value="ARM-like"/>
</dbReference>
<gene>
    <name evidence="8" type="ORF">TRFO_18249</name>
</gene>
<protein>
    <recommendedName>
        <fullName evidence="1">non-specific serine/threonine protein kinase</fullName>
        <ecNumber evidence="1">2.7.11.1</ecNumber>
    </recommendedName>
</protein>
<dbReference type="GO" id="GO:0004674">
    <property type="term" value="F:protein serine/threonine kinase activity"/>
    <property type="evidence" value="ECO:0007669"/>
    <property type="project" value="UniProtKB-KW"/>
</dbReference>
<dbReference type="InterPro" id="IPR001245">
    <property type="entry name" value="Ser-Thr/Tyr_kinase_cat_dom"/>
</dbReference>
<evidence type="ECO:0000256" key="4">
    <source>
        <dbReference type="ARBA" id="ARBA00022840"/>
    </source>
</evidence>
<dbReference type="SUPFAM" id="SSF48371">
    <property type="entry name" value="ARM repeat"/>
    <property type="match status" value="1"/>
</dbReference>
<proteinExistence type="predicted"/>
<dbReference type="Proteomes" id="UP000179807">
    <property type="component" value="Unassembled WGS sequence"/>
</dbReference>
<dbReference type="AlphaFoldDB" id="A0A1J4KL72"/>
<keyword evidence="8" id="KW-0418">Kinase</keyword>
<feature type="domain" description="Protein kinase" evidence="7">
    <location>
        <begin position="39"/>
        <end position="287"/>
    </location>
</feature>
<evidence type="ECO:0000256" key="5">
    <source>
        <dbReference type="PROSITE-ProRule" id="PRU10141"/>
    </source>
</evidence>
<evidence type="ECO:0000256" key="3">
    <source>
        <dbReference type="ARBA" id="ARBA00022741"/>
    </source>
</evidence>
<dbReference type="Gene3D" id="1.10.510.10">
    <property type="entry name" value="Transferase(Phosphotransferase) domain 1"/>
    <property type="match status" value="1"/>
</dbReference>
<dbReference type="GO" id="GO:0005524">
    <property type="term" value="F:ATP binding"/>
    <property type="evidence" value="ECO:0007669"/>
    <property type="project" value="UniProtKB-UniRule"/>
</dbReference>
<keyword evidence="3 5" id="KW-0547">Nucleotide-binding</keyword>
<sequence length="854" mass="97042">MNNAAYVSLHRRPRNTPQKKHIKRNENMPMNGPTLLDRYMKQETLGEGAFGLVYKAFDQETGKSVAIKCLKTKESIESFQAELDLLKRLHHSAIVPYIDSFYDGKGNLQIVMEYADNGSILDVIHKYGNLNESVAAIYISQVLQGLAYLHKQNVLHRDIKAANILIQCGVAKLADFGLALDLNEYGHTLRECAGTPYWMAPEVINGDPVDHKSDIWSVGSTTYELLKGRPPFFDLAPLPAMFQIAGNRPMPIPNDVSESCKSFLLMCFKKNPKERPEASQLLTHDWIQQAVTIVKQAESSLRMKKKSQDFRSLSLCLESMSGTLSTFMQKQIRTSEEIIFDLNDENQYIESVFSTIELLNKKKGIPQLVLNFCGIRTLIDRYEKKEYRIITLNFLQELCSHSDKIATSLIEHTLLTQLLTSKDVHSQITGLHIIMSSSIGGKLFFACGLNNIIGKLFKDPLLKIFFSSFMLYLLKCGLPKDILYHKLFTEPMLKLIAETAFKSIALLKEYKKILDASFKCLKSVKTAEDLCVRRLSQSLFEKSYHYIDDSITLLMFAVSSTTGIQIKIANEMNPITYMITKPSDFPALTTKYVSKLIMVLDTLFRDCVARTRIRSDLLIEPLVTFSFSEDKEVSLAAIHCLTRMLMNRPELIEQAVEAGLCLSLSYAISKDIAFNFVRHLICYIPTVSKFAAYKMKEADLFYVLIDLISIKEWRDKALHAISCWATFNSSYVDQQMQNDTDQAVFSCIETCIEMINSFHIRLSSFYDLKNIVRKCPVFTNSLINEDFITSIISSIKNAREYQSDLLELLLEIILQADDPADFASSLLPQLKGYSESNDFHVQKVVLRIRVVSGC</sequence>
<dbReference type="InterPro" id="IPR050629">
    <property type="entry name" value="STE20/SPS1-PAK"/>
</dbReference>
<dbReference type="PROSITE" id="PS50011">
    <property type="entry name" value="PROTEIN_KINASE_DOM"/>
    <property type="match status" value="1"/>
</dbReference>
<dbReference type="Pfam" id="PF00069">
    <property type="entry name" value="Pkinase"/>
    <property type="match status" value="1"/>
</dbReference>
<dbReference type="EMBL" id="MLAK01000572">
    <property type="protein sequence ID" value="OHT12055.1"/>
    <property type="molecule type" value="Genomic_DNA"/>
</dbReference>
<dbReference type="GeneID" id="94834769"/>
<dbReference type="InterPro" id="IPR008271">
    <property type="entry name" value="Ser/Thr_kinase_AS"/>
</dbReference>
<dbReference type="EC" id="2.7.11.1" evidence="1"/>
<dbReference type="Gene3D" id="1.25.10.10">
    <property type="entry name" value="Leucine-rich Repeat Variant"/>
    <property type="match status" value="1"/>
</dbReference>
<evidence type="ECO:0000256" key="6">
    <source>
        <dbReference type="SAM" id="MobiDB-lite"/>
    </source>
</evidence>
<dbReference type="PROSITE" id="PS00108">
    <property type="entry name" value="PROTEIN_KINASE_ST"/>
    <property type="match status" value="1"/>
</dbReference>
<name>A0A1J4KL72_9EUKA</name>
<dbReference type="InterPro" id="IPR000719">
    <property type="entry name" value="Prot_kinase_dom"/>
</dbReference>
<reference evidence="8" key="1">
    <citation type="submission" date="2016-10" db="EMBL/GenBank/DDBJ databases">
        <authorList>
            <person name="Benchimol M."/>
            <person name="Almeida L.G."/>
            <person name="Vasconcelos A.T."/>
            <person name="Perreira-Neves A."/>
            <person name="Rosa I.A."/>
            <person name="Tasca T."/>
            <person name="Bogo M.R."/>
            <person name="de Souza W."/>
        </authorList>
    </citation>
    <scope>NUCLEOTIDE SEQUENCE [LARGE SCALE GENOMIC DNA]</scope>
    <source>
        <strain evidence="8">K</strain>
    </source>
</reference>
<dbReference type="InterPro" id="IPR011009">
    <property type="entry name" value="Kinase-like_dom_sf"/>
</dbReference>
<dbReference type="VEuPathDB" id="TrichDB:TRFO_18249"/>
<feature type="binding site" evidence="5">
    <location>
        <position position="68"/>
    </location>
    <ligand>
        <name>ATP</name>
        <dbReference type="ChEBI" id="CHEBI:30616"/>
    </ligand>
</feature>
<evidence type="ECO:0000256" key="2">
    <source>
        <dbReference type="ARBA" id="ARBA00022527"/>
    </source>
</evidence>
<accession>A0A1J4KL72</accession>
<feature type="compositionally biased region" description="Basic residues" evidence="6">
    <location>
        <begin position="9"/>
        <end position="23"/>
    </location>
</feature>